<reference evidence="1" key="1">
    <citation type="submission" date="2016-01" db="EMBL/GenBank/DDBJ databases">
        <title>Reference transcriptome for the parasite Schistocephalus solidus: insights into the molecular evolution of parasitism.</title>
        <authorList>
            <person name="Hebert F.O."/>
            <person name="Grambauer S."/>
            <person name="Barber I."/>
            <person name="Landry C.R."/>
            <person name="Aubin-Horth N."/>
        </authorList>
    </citation>
    <scope>NUCLEOTIDE SEQUENCE</scope>
</reference>
<name>A0A0X3NV34_SCHSO</name>
<dbReference type="AlphaFoldDB" id="A0A0X3NV34"/>
<dbReference type="EMBL" id="GEEE01019666">
    <property type="protein sequence ID" value="JAP43559.1"/>
    <property type="molecule type" value="Transcribed_RNA"/>
</dbReference>
<sequence>MCPGFVRYECAITTAKDPSRCHSEKQTFTSKYFFPSSKVVSRTSAAPASMASSVALSRLSRPSCWLTSTSPTWSKNSFAIAPPAAFETLNLERRIICASR</sequence>
<gene>
    <name evidence="1" type="ORF">TR82485</name>
</gene>
<proteinExistence type="predicted"/>
<organism evidence="1">
    <name type="scientific">Schistocephalus solidus</name>
    <name type="common">Tapeworm</name>
    <dbReference type="NCBI Taxonomy" id="70667"/>
    <lineage>
        <taxon>Eukaryota</taxon>
        <taxon>Metazoa</taxon>
        <taxon>Spiralia</taxon>
        <taxon>Lophotrochozoa</taxon>
        <taxon>Platyhelminthes</taxon>
        <taxon>Cestoda</taxon>
        <taxon>Eucestoda</taxon>
        <taxon>Diphyllobothriidea</taxon>
        <taxon>Diphyllobothriidae</taxon>
        <taxon>Schistocephalus</taxon>
    </lineage>
</organism>
<evidence type="ECO:0000313" key="1">
    <source>
        <dbReference type="EMBL" id="JAP43559.1"/>
    </source>
</evidence>
<accession>A0A0X3NV34</accession>
<protein>
    <submittedName>
        <fullName evidence="1">Uncharacterized protein</fullName>
    </submittedName>
</protein>